<protein>
    <submittedName>
        <fullName evidence="2">Uncharacterized protein</fullName>
    </submittedName>
</protein>
<dbReference type="STRING" id="1032488.HMPREF9371_0819"/>
<keyword evidence="3" id="KW-1185">Reference proteome</keyword>
<feature type="transmembrane region" description="Helical" evidence="1">
    <location>
        <begin position="112"/>
        <end position="132"/>
    </location>
</feature>
<dbReference type="HOGENOM" id="CLU_1439665_0_0_4"/>
<comment type="caution">
    <text evidence="2">The sequence shown here is derived from an EMBL/GenBank/DDBJ whole genome shotgun (WGS) entry which is preliminary data.</text>
</comment>
<dbReference type="EMBL" id="AGAY01000026">
    <property type="protein sequence ID" value="EGY53033.1"/>
    <property type="molecule type" value="Genomic_DNA"/>
</dbReference>
<sequence length="188" mass="20782">MEKDGFRPYQAPATPAGRGREEACFRQGNKVWLPAGSDLPCRCVRCGSAEVVREKSVKLHWYPPALALILLTAFFIGMLALIAFGVLAALLRKRTEVTVSWCAQHARIPRRQMALVWAWVLLTLLAIGAVFFGSDARWGLGALGLLVLAWLLTAAYLGWTNVRAVRIDAEYSILKGFGRGFLDTLPPR</sequence>
<reference evidence="2 3" key="1">
    <citation type="submission" date="2011-05" db="EMBL/GenBank/DDBJ databases">
        <authorList>
            <person name="Muzny D."/>
            <person name="Qin X."/>
            <person name="Deng J."/>
            <person name="Jiang H."/>
            <person name="Liu Y."/>
            <person name="Qu J."/>
            <person name="Song X.-Z."/>
            <person name="Zhang L."/>
            <person name="Thornton R."/>
            <person name="Coyle M."/>
            <person name="Francisco L."/>
            <person name="Jackson L."/>
            <person name="Javaid M."/>
            <person name="Korchina V."/>
            <person name="Kovar C."/>
            <person name="Mata R."/>
            <person name="Mathew T."/>
            <person name="Ngo R."/>
            <person name="Nguyen L."/>
            <person name="Nguyen N."/>
            <person name="Okwuonu G."/>
            <person name="Ongeri F."/>
            <person name="Pham C."/>
            <person name="Simmons D."/>
            <person name="Wilczek-Boney K."/>
            <person name="Hale W."/>
            <person name="Jakkamsetti A."/>
            <person name="Pham P."/>
            <person name="Ruth R."/>
            <person name="San Lucas F."/>
            <person name="Warren J."/>
            <person name="Zhang J."/>
            <person name="Zhao Z."/>
            <person name="Zhou C."/>
            <person name="Zhu D."/>
            <person name="Lee S."/>
            <person name="Bess C."/>
            <person name="Blankenburg K."/>
            <person name="Forbes L."/>
            <person name="Fu Q."/>
            <person name="Gubbala S."/>
            <person name="Hirani K."/>
            <person name="Jayaseelan J.C."/>
            <person name="Lara F."/>
            <person name="Munidasa M."/>
            <person name="Palculict T."/>
            <person name="Patil S."/>
            <person name="Pu L.-L."/>
            <person name="Saada N."/>
            <person name="Tang L."/>
            <person name="Weissenberger G."/>
            <person name="Zhu Y."/>
            <person name="Hemphill L."/>
            <person name="Shang Y."/>
            <person name="Youmans B."/>
            <person name="Ayvaz T."/>
            <person name="Ross M."/>
            <person name="Santibanez J."/>
            <person name="Aqrawi P."/>
            <person name="Gross S."/>
            <person name="Joshi V."/>
            <person name="Fowler G."/>
            <person name="Nazareth L."/>
            <person name="Reid J."/>
            <person name="Worley K."/>
            <person name="Petrosino J."/>
            <person name="Highlander S."/>
            <person name="Gibbs R."/>
        </authorList>
    </citation>
    <scope>NUCLEOTIDE SEQUENCE [LARGE SCALE GENOMIC DNA]</scope>
    <source>
        <strain evidence="2 3">871</strain>
    </source>
</reference>
<gene>
    <name evidence="2" type="ORF">HMPREF9371_0819</name>
</gene>
<keyword evidence="1" id="KW-0472">Membrane</keyword>
<dbReference type="PATRIC" id="fig|1032488.3.peg.754"/>
<name>G4CGT0_9NEIS</name>
<organism evidence="2 3">
    <name type="scientific">Neisseria shayeganii 871</name>
    <dbReference type="NCBI Taxonomy" id="1032488"/>
    <lineage>
        <taxon>Bacteria</taxon>
        <taxon>Pseudomonadati</taxon>
        <taxon>Pseudomonadota</taxon>
        <taxon>Betaproteobacteria</taxon>
        <taxon>Neisseriales</taxon>
        <taxon>Neisseriaceae</taxon>
        <taxon>Neisseria</taxon>
    </lineage>
</organism>
<evidence type="ECO:0000313" key="3">
    <source>
        <dbReference type="Proteomes" id="UP000003019"/>
    </source>
</evidence>
<dbReference type="AlphaFoldDB" id="G4CGT0"/>
<feature type="transmembrane region" description="Helical" evidence="1">
    <location>
        <begin position="65"/>
        <end position="91"/>
    </location>
</feature>
<proteinExistence type="predicted"/>
<dbReference type="OrthoDB" id="187787at2"/>
<accession>G4CGT0</accession>
<feature type="transmembrane region" description="Helical" evidence="1">
    <location>
        <begin position="138"/>
        <end position="159"/>
    </location>
</feature>
<evidence type="ECO:0000313" key="2">
    <source>
        <dbReference type="EMBL" id="EGY53033.1"/>
    </source>
</evidence>
<dbReference type="RefSeq" id="WP_009118513.1">
    <property type="nucleotide sequence ID" value="NZ_JH164926.1"/>
</dbReference>
<keyword evidence="1" id="KW-0812">Transmembrane</keyword>
<keyword evidence="1" id="KW-1133">Transmembrane helix</keyword>
<evidence type="ECO:0000256" key="1">
    <source>
        <dbReference type="SAM" id="Phobius"/>
    </source>
</evidence>
<dbReference type="Proteomes" id="UP000003019">
    <property type="component" value="Unassembled WGS sequence"/>
</dbReference>